<dbReference type="RefSeq" id="WP_077425322.1">
    <property type="nucleotide sequence ID" value="NZ_MLHQ01000030.1"/>
</dbReference>
<dbReference type="Gene3D" id="2.160.20.160">
    <property type="match status" value="1"/>
</dbReference>
<feature type="region of interest" description="Disordered" evidence="1">
    <location>
        <begin position="720"/>
        <end position="749"/>
    </location>
</feature>
<gene>
    <name evidence="3" type="ORF">BKL49_10665</name>
</gene>
<dbReference type="InterPro" id="IPR022038">
    <property type="entry name" value="Ig-like_bact"/>
</dbReference>
<feature type="compositionally biased region" description="Acidic residues" evidence="1">
    <location>
        <begin position="404"/>
        <end position="419"/>
    </location>
</feature>
<dbReference type="InterPro" id="IPR013783">
    <property type="entry name" value="Ig-like_fold"/>
</dbReference>
<organism evidence="3 4">
    <name type="scientific">Rodentibacter myodis</name>
    <dbReference type="NCBI Taxonomy" id="1907939"/>
    <lineage>
        <taxon>Bacteria</taxon>
        <taxon>Pseudomonadati</taxon>
        <taxon>Pseudomonadota</taxon>
        <taxon>Gammaproteobacteria</taxon>
        <taxon>Pasteurellales</taxon>
        <taxon>Pasteurellaceae</taxon>
        <taxon>Rodentibacter</taxon>
    </lineage>
</organism>
<dbReference type="EMBL" id="MLHQ01000030">
    <property type="protein sequence ID" value="OOF56439.1"/>
    <property type="molecule type" value="Genomic_DNA"/>
</dbReference>
<dbReference type="Proteomes" id="UP000188602">
    <property type="component" value="Unassembled WGS sequence"/>
</dbReference>
<dbReference type="Gene3D" id="2.60.40.10">
    <property type="entry name" value="Immunoglobulins"/>
    <property type="match status" value="5"/>
</dbReference>
<feature type="region of interest" description="Disordered" evidence="1">
    <location>
        <begin position="465"/>
        <end position="484"/>
    </location>
</feature>
<evidence type="ECO:0000256" key="1">
    <source>
        <dbReference type="SAM" id="MobiDB-lite"/>
    </source>
</evidence>
<feature type="region of interest" description="Disordered" evidence="1">
    <location>
        <begin position="222"/>
        <end position="310"/>
    </location>
</feature>
<dbReference type="STRING" id="1907939.BKL49_10665"/>
<feature type="compositionally biased region" description="Low complexity" evidence="1">
    <location>
        <begin position="34"/>
        <end position="65"/>
    </location>
</feature>
<evidence type="ECO:0000313" key="3">
    <source>
        <dbReference type="EMBL" id="OOF56439.1"/>
    </source>
</evidence>
<keyword evidence="4" id="KW-1185">Reference proteome</keyword>
<feature type="compositionally biased region" description="Polar residues" evidence="1">
    <location>
        <begin position="232"/>
        <end position="241"/>
    </location>
</feature>
<feature type="non-terminal residue" evidence="3">
    <location>
        <position position="1"/>
    </location>
</feature>
<feature type="region of interest" description="Disordered" evidence="1">
    <location>
        <begin position="365"/>
        <end position="434"/>
    </location>
</feature>
<feature type="region of interest" description="Disordered" evidence="1">
    <location>
        <begin position="169"/>
        <end position="189"/>
    </location>
</feature>
<sequence length="1494" mass="156501">INNGYTTVDVPVAGDGDITVTAKVTDPAGNSSATGDKTVTVDTKTPGDSNGDGVVDGNDDSSNNVKLPNGQEVPRNTNGAPNIVFGEDANGDGKLNGTEITGKDGVDKTPVYITIPDNTEVGDSLIVTINGEPTTIPVTQEMINNGYTTVDVPVAGDGDITVTAKVTDPAGNSSATGEQTITVDTTPPASPTITVNNEGSATVDLPDDADKVTVTVPQENGPDKEVVLTKDPNGNWTSSDPSVIPNPENGKGNVTIPKENIKQGGEITAKAKDEAGNSTTDTADLADKPTIASPNNDGKVTVTPGNDNNKVEVKIPTEPDGQEKTITAEKDADGNWKMTNDNGSGATIDPDTGVITILADKVKDGEPINATGTNPEGNKANADIVNAGTDPVTPPSTPRIPGDVDNDGDVDDSDDDETTENGAPKLTIPEAEDGVINKVEAESDNGVPAEVTLPKNTLAGDKVTLTVTTPDGTSKSITHEVTQPEETAKKVTVTIPTADVAKDGDYKVTAKVTTPEGQSSKESTEVPFKVDQTEPTISVKISGAEDGIISAAEKEAGVTAEVTLPKTAKAGDLVEVVLYKANGNPIIVKGLVKDTSGKLSIPLNKDDLVDGVSYQVEAKHYNGPNDPKNLTSTSEKQSFDVDLKADKPNVDPQPNGSVTIEPGNDNVHIELKFNDENETPKTVIAERKESGWEITDADGTTVSIKDGKIVIPAAQVKDESTVKANAKDKAGNTNSDDDEARDNPEPVPPKITTQVMDNLSDETTGADAILQALDKNDPTLPTYKGVVGSNGLTIDTSSEEKLQLIKSLSDGLTNDNAHDVSFTLDAALDPAYTIKFYRVQVEQQMIDKLDSDGNAVKDEKGNVVKELQEATFNRVEMGATKSADGLAYTLDADDLPETYGTQYRYIAEVTDSKGNVVQTARQDIYLDTMVDSMEVTSTTAGQQSGAIAAMTFSMNGRSEVGATIRITYKDMTKTEHTVTATANNDGTYSVDFSKTGALNRYNTDGMQVEVIDAAGNISTSKTMMMRNLFSDMTLETGPDPSDVSRFNIANIALSASPQISNENGFLFTDGNDHLIVGLDEYKDTTVNGNMASMILGGARTFATGAGDDHIQLRGNLQTWRGGRLDMGEGNDKLTFNTAEIGTGGPYNIDMGDGNNQIIINGAVNRGATIVATFGSGNDSVISKSNLDGSGSSNYNFGDGDNRLEVGGYITQAQTFAFGSGNDVVQVNSNIDYATLTLGEGNNLVQMGGYLHYGATVTAGGGDDVFVANQLRGSGSTNVNLGGGDDSFTVDTLARAFGKVELGEGNDTATVRLADGGTLDMGAGDDTVNIVTLSYTGVELGEGNDTITISDDLNGSSYLDGGEGTDTLYLTKAGGDYSMSYIRNVETIDLTATGRQNLDVKLDHLTQKDDAISRILIKGTSEDTVDLGANNSFNDSGNANMNDNSNGLVGGNLGTWAKAKQDVVDGITYDVYTYSSGSQGPSDQLVYVQQGVQVL</sequence>
<accession>A0A1V3JJ09</accession>
<feature type="compositionally biased region" description="Polar residues" evidence="1">
    <location>
        <begin position="292"/>
        <end position="308"/>
    </location>
</feature>
<feature type="domain" description="Ig-like" evidence="2">
    <location>
        <begin position="855"/>
        <end position="927"/>
    </location>
</feature>
<proteinExistence type="predicted"/>
<feature type="region of interest" description="Disordered" evidence="1">
    <location>
        <begin position="644"/>
        <end position="663"/>
    </location>
</feature>
<evidence type="ECO:0000259" key="2">
    <source>
        <dbReference type="Pfam" id="PF12245"/>
    </source>
</evidence>
<feature type="domain" description="Ig-like" evidence="2">
    <location>
        <begin position="85"/>
        <end position="184"/>
    </location>
</feature>
<feature type="compositionally biased region" description="Basic and acidic residues" evidence="1">
    <location>
        <begin position="720"/>
        <end position="730"/>
    </location>
</feature>
<protein>
    <recommendedName>
        <fullName evidence="2">Ig-like domain-containing protein</fullName>
    </recommendedName>
</protein>
<reference evidence="3 4" key="1">
    <citation type="submission" date="2016-10" db="EMBL/GenBank/DDBJ databases">
        <title>Rodentibacter gen. nov. and new species.</title>
        <authorList>
            <person name="Christensen H."/>
        </authorList>
    </citation>
    <scope>NUCLEOTIDE SEQUENCE [LARGE SCALE GENOMIC DNA]</scope>
    <source>
        <strain evidence="3 4">Ac151</strain>
    </source>
</reference>
<feature type="compositionally biased region" description="Polar residues" evidence="1">
    <location>
        <begin position="170"/>
        <end position="189"/>
    </location>
</feature>
<feature type="region of interest" description="Disordered" evidence="1">
    <location>
        <begin position="24"/>
        <end position="80"/>
    </location>
</feature>
<comment type="caution">
    <text evidence="3">The sequence shown here is derived from an EMBL/GenBank/DDBJ whole genome shotgun (WGS) entry which is preliminary data.</text>
</comment>
<feature type="region of interest" description="Disordered" evidence="1">
    <location>
        <begin position="619"/>
        <end position="638"/>
    </location>
</feature>
<evidence type="ECO:0000313" key="4">
    <source>
        <dbReference type="Proteomes" id="UP000188602"/>
    </source>
</evidence>
<dbReference type="Pfam" id="PF12245">
    <property type="entry name" value="Big_3_2"/>
    <property type="match status" value="2"/>
</dbReference>
<name>A0A1V3JJ09_9PAST</name>